<dbReference type="GO" id="GO:0006526">
    <property type="term" value="P:L-arginine biosynthetic process"/>
    <property type="evidence" value="ECO:0007669"/>
    <property type="project" value="UniProtKB-KW"/>
</dbReference>
<dbReference type="FunFam" id="3.30.470.20:FF:000007">
    <property type="entry name" value="Carbamoyl-phosphate synthase large chain"/>
    <property type="match status" value="1"/>
</dbReference>
<dbReference type="PANTHER" id="PTHR11405">
    <property type="entry name" value="CARBAMOYLTRANSFERASE FAMILY MEMBER"/>
    <property type="match status" value="1"/>
</dbReference>
<evidence type="ECO:0000256" key="5">
    <source>
        <dbReference type="ARBA" id="ARBA00022723"/>
    </source>
</evidence>
<dbReference type="Pfam" id="PF02787">
    <property type="entry name" value="CPSase_L_D3"/>
    <property type="match status" value="1"/>
</dbReference>
<dbReference type="GO" id="GO:0004088">
    <property type="term" value="F:carbamoyl-phosphate synthase (glutamine-hydrolyzing) activity"/>
    <property type="evidence" value="ECO:0007669"/>
    <property type="project" value="UniProtKB-EC"/>
</dbReference>
<dbReference type="Gene3D" id="3.30.470.20">
    <property type="entry name" value="ATP-grasp fold, B domain"/>
    <property type="match status" value="1"/>
</dbReference>
<evidence type="ECO:0000256" key="1">
    <source>
        <dbReference type="ARBA" id="ARBA00009799"/>
    </source>
</evidence>
<evidence type="ECO:0000256" key="8">
    <source>
        <dbReference type="ARBA" id="ARBA00022842"/>
    </source>
</evidence>
<keyword evidence="5" id="KW-0479">Metal-binding</keyword>
<dbReference type="PROSITE" id="PS00867">
    <property type="entry name" value="CPSASE_2"/>
    <property type="match status" value="1"/>
</dbReference>
<evidence type="ECO:0000313" key="14">
    <source>
        <dbReference type="EMBL" id="NGO38751.1"/>
    </source>
</evidence>
<name>A0A6M1RTP5_9BACT</name>
<evidence type="ECO:0000256" key="4">
    <source>
        <dbReference type="ARBA" id="ARBA00022605"/>
    </source>
</evidence>
<dbReference type="RefSeq" id="WP_165106388.1">
    <property type="nucleotide sequence ID" value="NZ_JAAKYA010000029.1"/>
</dbReference>
<dbReference type="InterPro" id="IPR005483">
    <property type="entry name" value="CPSase_dom"/>
</dbReference>
<dbReference type="GO" id="GO:0046872">
    <property type="term" value="F:metal ion binding"/>
    <property type="evidence" value="ECO:0007669"/>
    <property type="project" value="UniProtKB-KW"/>
</dbReference>
<evidence type="ECO:0000256" key="9">
    <source>
        <dbReference type="ARBA" id="ARBA00022975"/>
    </source>
</evidence>
<evidence type="ECO:0000313" key="15">
    <source>
        <dbReference type="Proteomes" id="UP000477311"/>
    </source>
</evidence>
<comment type="caution">
    <text evidence="14">The sequence shown here is derived from an EMBL/GenBank/DDBJ whole genome shotgun (WGS) entry which is preliminary data.</text>
</comment>
<keyword evidence="6 12" id="KW-0547">Nucleotide-binding</keyword>
<keyword evidence="10" id="KW-0464">Manganese</keyword>
<gene>
    <name evidence="14" type="primary">carB</name>
    <name evidence="14" type="ORF">G4L39_04995</name>
</gene>
<evidence type="ECO:0000256" key="3">
    <source>
        <dbReference type="ARBA" id="ARBA00022598"/>
    </source>
</evidence>
<dbReference type="SUPFAM" id="SSF52440">
    <property type="entry name" value="PreATP-grasp domain"/>
    <property type="match status" value="1"/>
</dbReference>
<dbReference type="Gene3D" id="3.40.50.20">
    <property type="match status" value="1"/>
</dbReference>
<keyword evidence="8" id="KW-0460">Magnesium</keyword>
<dbReference type="InterPro" id="IPR058047">
    <property type="entry name" value="CPSase_preATP-grasp"/>
</dbReference>
<dbReference type="GO" id="GO:0005524">
    <property type="term" value="F:ATP binding"/>
    <property type="evidence" value="ECO:0007669"/>
    <property type="project" value="UniProtKB-UniRule"/>
</dbReference>
<dbReference type="GO" id="GO:0006541">
    <property type="term" value="P:glutamine metabolic process"/>
    <property type="evidence" value="ECO:0007669"/>
    <property type="project" value="TreeGrafter"/>
</dbReference>
<dbReference type="EC" id="6.3.5.5" evidence="14"/>
<dbReference type="PROSITE" id="PS50975">
    <property type="entry name" value="ATP_GRASP"/>
    <property type="match status" value="1"/>
</dbReference>
<evidence type="ECO:0000256" key="10">
    <source>
        <dbReference type="ARBA" id="ARBA00023211"/>
    </source>
</evidence>
<keyword evidence="9" id="KW-0665">Pyrimidine biosynthesis</keyword>
<keyword evidence="2" id="KW-0055">Arginine biosynthesis</keyword>
<evidence type="ECO:0000256" key="12">
    <source>
        <dbReference type="PROSITE-ProRule" id="PRU00409"/>
    </source>
</evidence>
<keyword evidence="7 12" id="KW-0067">ATP-binding</keyword>
<dbReference type="AlphaFoldDB" id="A0A6M1RTP5"/>
<keyword evidence="4" id="KW-0028">Amino-acid biosynthesis</keyword>
<dbReference type="GO" id="GO:0006221">
    <property type="term" value="P:pyrimidine nucleotide biosynthetic process"/>
    <property type="evidence" value="ECO:0007669"/>
    <property type="project" value="UniProtKB-KW"/>
</dbReference>
<dbReference type="SMART" id="SM01096">
    <property type="entry name" value="CPSase_L_D3"/>
    <property type="match status" value="1"/>
</dbReference>
<dbReference type="InterPro" id="IPR016185">
    <property type="entry name" value="PreATP-grasp_dom_sf"/>
</dbReference>
<evidence type="ECO:0000256" key="7">
    <source>
        <dbReference type="ARBA" id="ARBA00022840"/>
    </source>
</evidence>
<proteinExistence type="inferred from homology"/>
<dbReference type="Pfam" id="PF02786">
    <property type="entry name" value="CPSase_L_D2"/>
    <property type="match status" value="1"/>
</dbReference>
<sequence>MPKRKDIHSVLIIGAGPIIIGQACEFDYSGTQACKALKEEGYRVILVNSNPATIMTDPEFADRTYIEPITPECVEKIIVRELEELRRMGVPLEGAPPDVPHKLVLLPTLGGQTALNTAMALHRSGALRRHGVELIGAKPEAIERGEDRQVFKDLMLSIGLDVPVSGTAHSLEEARAVAASIGRFPLIIRPAFTLGGTGGGIAYNRDEFEEIARRGLDLSPVSEILIEESLLGWKEFEMEVMRDHADNCVVICSIENFDPMGIHTGDSITVAPIQTLTDKEYQLMRDASFAVIRAVGVETGGSNIQFAVNPKTGRMVVIEMNPRVSRSSALASKATGFPIAKIAAKLAVGYRLDEIPNDITRETPASFEPTIDYVVVKVPRFAFEKFPDADPTLTTQMKSVGEAMAIGRTFKEALQKCLRSLEIGRYGLGGDGKPWRIDGQLYGDRDLLPRDLLIRKLSIPNAERIFFIRHAFRAGFTVEEIHQLTHIDPWFLTQIREIVEFEERLAACRQTALAPA</sequence>
<reference evidence="14 15" key="1">
    <citation type="submission" date="2020-02" db="EMBL/GenBank/DDBJ databases">
        <title>Draft genome sequence of Limisphaera ngatamarikiensis NGM72.4T, a thermophilic Verrucomicrobia grouped in subdivision 3.</title>
        <authorList>
            <person name="Carere C.R."/>
            <person name="Steen J."/>
            <person name="Hugenholtz P."/>
            <person name="Stott M.B."/>
        </authorList>
    </citation>
    <scope>NUCLEOTIDE SEQUENCE [LARGE SCALE GENOMIC DNA]</scope>
    <source>
        <strain evidence="14 15">NGM72.4</strain>
    </source>
</reference>
<dbReference type="InterPro" id="IPR036897">
    <property type="entry name" value="CarbamoylP_synth_lsu_oligo_sf"/>
</dbReference>
<evidence type="ECO:0000259" key="13">
    <source>
        <dbReference type="PROSITE" id="PS50975"/>
    </source>
</evidence>
<dbReference type="InterPro" id="IPR011761">
    <property type="entry name" value="ATP-grasp"/>
</dbReference>
<dbReference type="NCBIfam" id="NF003671">
    <property type="entry name" value="PRK05294.1"/>
    <property type="match status" value="1"/>
</dbReference>
<organism evidence="14 15">
    <name type="scientific">Limisphaera ngatamarikiensis</name>
    <dbReference type="NCBI Taxonomy" id="1324935"/>
    <lineage>
        <taxon>Bacteria</taxon>
        <taxon>Pseudomonadati</taxon>
        <taxon>Verrucomicrobiota</taxon>
        <taxon>Verrucomicrobiia</taxon>
        <taxon>Limisphaerales</taxon>
        <taxon>Limisphaeraceae</taxon>
        <taxon>Limisphaera</taxon>
    </lineage>
</organism>
<dbReference type="Proteomes" id="UP000477311">
    <property type="component" value="Unassembled WGS sequence"/>
</dbReference>
<dbReference type="FunFam" id="3.40.50.20:FF:000001">
    <property type="entry name" value="Carbamoyl-phosphate synthase large chain"/>
    <property type="match status" value="1"/>
</dbReference>
<dbReference type="GO" id="GO:0005737">
    <property type="term" value="C:cytoplasm"/>
    <property type="evidence" value="ECO:0007669"/>
    <property type="project" value="TreeGrafter"/>
</dbReference>
<comment type="catalytic activity">
    <reaction evidence="11">
        <text>hydrogencarbonate + NH4(+) + 2 ATP = carbamoyl phosphate + 2 ADP + phosphate + 2 H(+)</text>
        <dbReference type="Rhea" id="RHEA:18029"/>
        <dbReference type="ChEBI" id="CHEBI:15378"/>
        <dbReference type="ChEBI" id="CHEBI:17544"/>
        <dbReference type="ChEBI" id="CHEBI:28938"/>
        <dbReference type="ChEBI" id="CHEBI:30616"/>
        <dbReference type="ChEBI" id="CHEBI:43474"/>
        <dbReference type="ChEBI" id="CHEBI:58228"/>
        <dbReference type="ChEBI" id="CHEBI:456216"/>
        <dbReference type="EC" id="6.3.4.16"/>
    </reaction>
</comment>
<protein>
    <submittedName>
        <fullName evidence="14">Carbamoyl-phosphate synthase large subunit</fullName>
        <ecNumber evidence="14">6.3.5.5</ecNumber>
    </submittedName>
</protein>
<dbReference type="PROSITE" id="PS00866">
    <property type="entry name" value="CPSASE_1"/>
    <property type="match status" value="1"/>
</dbReference>
<accession>A0A6M1RTP5</accession>
<dbReference type="GO" id="GO:0004087">
    <property type="term" value="F:carbamoyl-phosphate synthase (ammonia) activity"/>
    <property type="evidence" value="ECO:0007669"/>
    <property type="project" value="UniProtKB-EC"/>
</dbReference>
<dbReference type="Gene3D" id="1.10.1030.10">
    <property type="entry name" value="Carbamoyl-phosphate synthetase, large subunit oligomerisation domain"/>
    <property type="match status" value="1"/>
</dbReference>
<evidence type="ECO:0000256" key="2">
    <source>
        <dbReference type="ARBA" id="ARBA00022571"/>
    </source>
</evidence>
<dbReference type="Pfam" id="PF25596">
    <property type="entry name" value="CPSase_L_D1"/>
    <property type="match status" value="1"/>
</dbReference>
<dbReference type="SUPFAM" id="SSF56059">
    <property type="entry name" value="Glutathione synthetase ATP-binding domain-like"/>
    <property type="match status" value="1"/>
</dbReference>
<keyword evidence="15" id="KW-1185">Reference proteome</keyword>
<dbReference type="PRINTS" id="PR00098">
    <property type="entry name" value="CPSASE"/>
</dbReference>
<dbReference type="InterPro" id="IPR005480">
    <property type="entry name" value="CPSase_lsu_oligo"/>
</dbReference>
<keyword evidence="3 14" id="KW-0436">Ligase</keyword>
<comment type="similarity">
    <text evidence="1">Belongs to the CarB family.</text>
</comment>
<dbReference type="PANTHER" id="PTHR11405:SF53">
    <property type="entry name" value="CARBAMOYL-PHOSPHATE SYNTHASE [AMMONIA], MITOCHONDRIAL"/>
    <property type="match status" value="1"/>
</dbReference>
<dbReference type="EMBL" id="JAAKYA010000029">
    <property type="protein sequence ID" value="NGO38751.1"/>
    <property type="molecule type" value="Genomic_DNA"/>
</dbReference>
<evidence type="ECO:0000256" key="11">
    <source>
        <dbReference type="ARBA" id="ARBA00047359"/>
    </source>
</evidence>
<dbReference type="InterPro" id="IPR005479">
    <property type="entry name" value="CPAse_ATP-bd"/>
</dbReference>
<dbReference type="PROSITE" id="PS51257">
    <property type="entry name" value="PROKAR_LIPOPROTEIN"/>
    <property type="match status" value="1"/>
</dbReference>
<feature type="domain" description="ATP-grasp" evidence="13">
    <location>
        <begin position="152"/>
        <end position="348"/>
    </location>
</feature>
<dbReference type="SUPFAM" id="SSF48108">
    <property type="entry name" value="Carbamoyl phosphate synthetase, large subunit connection domain"/>
    <property type="match status" value="1"/>
</dbReference>
<evidence type="ECO:0000256" key="6">
    <source>
        <dbReference type="ARBA" id="ARBA00022741"/>
    </source>
</evidence>